<protein>
    <submittedName>
        <fullName evidence="2">Uncharacterized protein</fullName>
    </submittedName>
</protein>
<feature type="compositionally biased region" description="Basic and acidic residues" evidence="1">
    <location>
        <begin position="35"/>
        <end position="45"/>
    </location>
</feature>
<keyword evidence="3" id="KW-1185">Reference proteome</keyword>
<organism evidence="2 3">
    <name type="scientific">Hyaloscypha bicolor E</name>
    <dbReference type="NCBI Taxonomy" id="1095630"/>
    <lineage>
        <taxon>Eukaryota</taxon>
        <taxon>Fungi</taxon>
        <taxon>Dikarya</taxon>
        <taxon>Ascomycota</taxon>
        <taxon>Pezizomycotina</taxon>
        <taxon>Leotiomycetes</taxon>
        <taxon>Helotiales</taxon>
        <taxon>Hyaloscyphaceae</taxon>
        <taxon>Hyaloscypha</taxon>
        <taxon>Hyaloscypha bicolor</taxon>
    </lineage>
</organism>
<dbReference type="Proteomes" id="UP000235371">
    <property type="component" value="Unassembled WGS sequence"/>
</dbReference>
<reference evidence="2 3" key="1">
    <citation type="submission" date="2016-04" db="EMBL/GenBank/DDBJ databases">
        <title>A degradative enzymes factory behind the ericoid mycorrhizal symbiosis.</title>
        <authorList>
            <consortium name="DOE Joint Genome Institute"/>
            <person name="Martino E."/>
            <person name="Morin E."/>
            <person name="Grelet G."/>
            <person name="Kuo A."/>
            <person name="Kohler A."/>
            <person name="Daghino S."/>
            <person name="Barry K."/>
            <person name="Choi C."/>
            <person name="Cichocki N."/>
            <person name="Clum A."/>
            <person name="Copeland A."/>
            <person name="Hainaut M."/>
            <person name="Haridas S."/>
            <person name="Labutti K."/>
            <person name="Lindquist E."/>
            <person name="Lipzen A."/>
            <person name="Khouja H.-R."/>
            <person name="Murat C."/>
            <person name="Ohm R."/>
            <person name="Olson A."/>
            <person name="Spatafora J."/>
            <person name="Veneault-Fourrey C."/>
            <person name="Henrissat B."/>
            <person name="Grigoriev I."/>
            <person name="Martin F."/>
            <person name="Perotto S."/>
        </authorList>
    </citation>
    <scope>NUCLEOTIDE SEQUENCE [LARGE SCALE GENOMIC DNA]</scope>
    <source>
        <strain evidence="2 3">E</strain>
    </source>
</reference>
<dbReference type="AlphaFoldDB" id="A0A2J6SJ20"/>
<dbReference type="InParanoid" id="A0A2J6SJ20"/>
<dbReference type="EMBL" id="KZ613913">
    <property type="protein sequence ID" value="PMD50765.1"/>
    <property type="molecule type" value="Genomic_DNA"/>
</dbReference>
<feature type="region of interest" description="Disordered" evidence="1">
    <location>
        <begin position="26"/>
        <end position="139"/>
    </location>
</feature>
<accession>A0A2J6SJ20</accession>
<feature type="compositionally biased region" description="Polar residues" evidence="1">
    <location>
        <begin position="96"/>
        <end position="121"/>
    </location>
</feature>
<sequence length="179" mass="19780">MERGFFKTMSFVHLARENFPASRQEVCGSSSTARLLDRSDNDKSENTTTHTTESFRRELGGSTQKTISGDRADRSFPINMRSPPFPVMSNHHPAGPSSSMSNRKASTAGPLSNTQKNPTAQSSSSPSNASNSPGPENFILEIHEIPKILSRSDYSDIEDQPMLRGFGSPIRLPSFRNYR</sequence>
<feature type="compositionally biased region" description="Low complexity" evidence="1">
    <location>
        <begin position="122"/>
        <end position="133"/>
    </location>
</feature>
<evidence type="ECO:0000313" key="2">
    <source>
        <dbReference type="EMBL" id="PMD50765.1"/>
    </source>
</evidence>
<gene>
    <name evidence="2" type="ORF">K444DRAFT_276376</name>
</gene>
<name>A0A2J6SJ20_9HELO</name>
<dbReference type="GeneID" id="36579594"/>
<evidence type="ECO:0000313" key="3">
    <source>
        <dbReference type="Proteomes" id="UP000235371"/>
    </source>
</evidence>
<evidence type="ECO:0000256" key="1">
    <source>
        <dbReference type="SAM" id="MobiDB-lite"/>
    </source>
</evidence>
<dbReference type="OrthoDB" id="10338900at2759"/>
<dbReference type="RefSeq" id="XP_024727669.1">
    <property type="nucleotide sequence ID" value="XM_024871512.1"/>
</dbReference>
<proteinExistence type="predicted"/>